<organism evidence="2 3">
    <name type="scientific">Neolewinella aurantiaca</name>
    <dbReference type="NCBI Taxonomy" id="2602767"/>
    <lineage>
        <taxon>Bacteria</taxon>
        <taxon>Pseudomonadati</taxon>
        <taxon>Bacteroidota</taxon>
        <taxon>Saprospiria</taxon>
        <taxon>Saprospirales</taxon>
        <taxon>Lewinellaceae</taxon>
        <taxon>Neolewinella</taxon>
    </lineage>
</organism>
<comment type="caution">
    <text evidence="2">The sequence shown here is derived from an EMBL/GenBank/DDBJ whole genome shotgun (WGS) entry which is preliminary data.</text>
</comment>
<keyword evidence="3" id="KW-1185">Reference proteome</keyword>
<dbReference type="OrthoDB" id="1436925at2"/>
<keyword evidence="1" id="KW-0732">Signal</keyword>
<reference evidence="2 3" key="1">
    <citation type="submission" date="2019-08" db="EMBL/GenBank/DDBJ databases">
        <title>Lewinella sp. strain SSH13 Genome sequencing and assembly.</title>
        <authorList>
            <person name="Kim I."/>
        </authorList>
    </citation>
    <scope>NUCLEOTIDE SEQUENCE [LARGE SCALE GENOMIC DNA]</scope>
    <source>
        <strain evidence="2 3">SSH13</strain>
    </source>
</reference>
<name>A0A5C7FV11_9BACT</name>
<accession>A0A5C7FV11</accession>
<dbReference type="AlphaFoldDB" id="A0A5C7FV11"/>
<protein>
    <submittedName>
        <fullName evidence="2">Uncharacterized protein</fullName>
    </submittedName>
</protein>
<dbReference type="EMBL" id="VOXD01000020">
    <property type="protein sequence ID" value="TXF88697.1"/>
    <property type="molecule type" value="Genomic_DNA"/>
</dbReference>
<feature type="chain" id="PRO_5022823274" evidence="1">
    <location>
        <begin position="19"/>
        <end position="164"/>
    </location>
</feature>
<gene>
    <name evidence="2" type="ORF">FUA23_13605</name>
</gene>
<evidence type="ECO:0000313" key="2">
    <source>
        <dbReference type="EMBL" id="TXF88697.1"/>
    </source>
</evidence>
<proteinExistence type="predicted"/>
<dbReference type="Proteomes" id="UP000321907">
    <property type="component" value="Unassembled WGS sequence"/>
</dbReference>
<dbReference type="PROSITE" id="PS51257">
    <property type="entry name" value="PROKAR_LIPOPROTEIN"/>
    <property type="match status" value="1"/>
</dbReference>
<evidence type="ECO:0000256" key="1">
    <source>
        <dbReference type="SAM" id="SignalP"/>
    </source>
</evidence>
<dbReference type="RefSeq" id="WP_147931300.1">
    <property type="nucleotide sequence ID" value="NZ_VOXD01000020.1"/>
</dbReference>
<sequence>MRYLTLLFVFTLAFTSCGEDTAAAEKAATEAAHASQQTAYDAMMAGHDRVMPMMGKITAAQKAITAQLEAPDLDPGKKDLLEATYEQLEDTNDGMMEWMGNLKSLDDLRGSMDNEAIITYIKQEAADIAKVETATNAALGAAAELLGDHAGHSHSDGDDHGHKH</sequence>
<evidence type="ECO:0000313" key="3">
    <source>
        <dbReference type="Proteomes" id="UP000321907"/>
    </source>
</evidence>
<feature type="signal peptide" evidence="1">
    <location>
        <begin position="1"/>
        <end position="18"/>
    </location>
</feature>